<sequence>MKSSRSIDTSLRERHTILNLLEELTKETVTAEELNRIGAALRGAGRRALSPLFRRLWREKNGAVLSRYTTLLGFFEEDGWLEQLIQVALTRKDLEGPARSALIHALAGYGVDVSAPPFAQAMDGTGGPLRVTVPRLLDRGEEGLIVFMEEFSAYSLEAQKAIVRELACVDDPRVVELFGVLLAFDEPETHREVIETLGRVRFSGAAGVLRRHLAEGYDECRTLAERSLRRLGFLGLDKGDGGAEPQLPFHAAWASPPDAAGLSCLLAARWTGPDRLDILFMELHETDGMRDAWGWSGLTADEYGEILRENAVEETLAAVEPGYVAELVGDALERSHASGFYLPPEFYVRRRILAGLDLTPRPYVPPFGGVDLAGADRPDLVAESAGLLDDWFFDGWFFFDSRTRLLADELEQLGDDPFAREDEAAADRFLERWCRREVVPRMERIVRRLFLTADLMVRSGREEELAARTLACAVSLSRGVIPPHRHPFLRRWLLELIGMVREARAEGYQFPPAPWEDEDGEWE</sequence>
<accession>A0A831UEF9</accession>
<gene>
    <name evidence="1" type="ORF">ENQ87_11235</name>
</gene>
<reference evidence="1" key="1">
    <citation type="journal article" date="2020" name="mSystems">
        <title>Genome- and Community-Level Interaction Insights into Carbon Utilization and Element Cycling Functions of Hydrothermarchaeota in Hydrothermal Sediment.</title>
        <authorList>
            <person name="Zhou Z."/>
            <person name="Liu Y."/>
            <person name="Xu W."/>
            <person name="Pan J."/>
            <person name="Luo Z.H."/>
            <person name="Li M."/>
        </authorList>
    </citation>
    <scope>NUCLEOTIDE SEQUENCE [LARGE SCALE GENOMIC DNA]</scope>
    <source>
        <strain evidence="1">SpSt-349</strain>
    </source>
</reference>
<proteinExistence type="predicted"/>
<comment type="caution">
    <text evidence="1">The sequence shown here is derived from an EMBL/GenBank/DDBJ whole genome shotgun (WGS) entry which is preliminary data.</text>
</comment>
<evidence type="ECO:0000313" key="1">
    <source>
        <dbReference type="EMBL" id="HEN42922.1"/>
    </source>
</evidence>
<dbReference type="AlphaFoldDB" id="A0A831UEF9"/>
<name>A0A831UEF9_GEOME</name>
<organism evidence="1">
    <name type="scientific">Geobacter metallireducens</name>
    <dbReference type="NCBI Taxonomy" id="28232"/>
    <lineage>
        <taxon>Bacteria</taxon>
        <taxon>Pseudomonadati</taxon>
        <taxon>Thermodesulfobacteriota</taxon>
        <taxon>Desulfuromonadia</taxon>
        <taxon>Geobacterales</taxon>
        <taxon>Geobacteraceae</taxon>
        <taxon>Geobacter</taxon>
    </lineage>
</organism>
<dbReference type="Gene3D" id="1.25.10.10">
    <property type="entry name" value="Leucine-rich Repeat Variant"/>
    <property type="match status" value="1"/>
</dbReference>
<protein>
    <submittedName>
        <fullName evidence="1">HEAT repeat domain-containing protein</fullName>
    </submittedName>
</protein>
<dbReference type="EMBL" id="DSOV01000047">
    <property type="protein sequence ID" value="HEN42922.1"/>
    <property type="molecule type" value="Genomic_DNA"/>
</dbReference>
<dbReference type="InterPro" id="IPR011989">
    <property type="entry name" value="ARM-like"/>
</dbReference>